<reference evidence="1 2" key="1">
    <citation type="journal article" date="2024" name="G3 (Bethesda)">
        <title>Genome assembly of Hibiscus sabdariffa L. provides insights into metabolisms of medicinal natural products.</title>
        <authorList>
            <person name="Kim T."/>
        </authorList>
    </citation>
    <scope>NUCLEOTIDE SEQUENCE [LARGE SCALE GENOMIC DNA]</scope>
    <source>
        <strain evidence="1">TK-2024</strain>
        <tissue evidence="1">Old leaves</tissue>
    </source>
</reference>
<dbReference type="EMBL" id="JBBPBM010000008">
    <property type="protein sequence ID" value="KAK8572758.1"/>
    <property type="molecule type" value="Genomic_DNA"/>
</dbReference>
<organism evidence="1 2">
    <name type="scientific">Hibiscus sabdariffa</name>
    <name type="common">roselle</name>
    <dbReference type="NCBI Taxonomy" id="183260"/>
    <lineage>
        <taxon>Eukaryota</taxon>
        <taxon>Viridiplantae</taxon>
        <taxon>Streptophyta</taxon>
        <taxon>Embryophyta</taxon>
        <taxon>Tracheophyta</taxon>
        <taxon>Spermatophyta</taxon>
        <taxon>Magnoliopsida</taxon>
        <taxon>eudicotyledons</taxon>
        <taxon>Gunneridae</taxon>
        <taxon>Pentapetalae</taxon>
        <taxon>rosids</taxon>
        <taxon>malvids</taxon>
        <taxon>Malvales</taxon>
        <taxon>Malvaceae</taxon>
        <taxon>Malvoideae</taxon>
        <taxon>Hibiscus</taxon>
    </lineage>
</organism>
<evidence type="ECO:0000313" key="1">
    <source>
        <dbReference type="EMBL" id="KAK8572758.1"/>
    </source>
</evidence>
<keyword evidence="2" id="KW-1185">Reference proteome</keyword>
<protein>
    <submittedName>
        <fullName evidence="1">Uncharacterized protein</fullName>
    </submittedName>
</protein>
<name>A0ABR2F6W5_9ROSI</name>
<dbReference type="Proteomes" id="UP001472677">
    <property type="component" value="Unassembled WGS sequence"/>
</dbReference>
<accession>A0ABR2F6W5</accession>
<comment type="caution">
    <text evidence="1">The sequence shown here is derived from an EMBL/GenBank/DDBJ whole genome shotgun (WGS) entry which is preliminary data.</text>
</comment>
<sequence>MFQVRRKLVLQEMNKKGSQTKFQFHRPLKHLYITKQTPGATQNTPIDVAAISQIPTNLPAIDEDEDEAYWNEFIDTLISSSPKLQLDVFELVFVFFSGHYRVETSYLLSSVLIKHYNKCNEL</sequence>
<gene>
    <name evidence="1" type="ORF">V6N12_028802</name>
</gene>
<evidence type="ECO:0000313" key="2">
    <source>
        <dbReference type="Proteomes" id="UP001472677"/>
    </source>
</evidence>
<proteinExistence type="predicted"/>